<proteinExistence type="predicted"/>
<dbReference type="AlphaFoldDB" id="A0A0U5ETY9"/>
<evidence type="ECO:0000313" key="2">
    <source>
        <dbReference type="Proteomes" id="UP000069902"/>
    </source>
</evidence>
<dbReference type="PATRIC" id="fig|389348.3.peg.2316"/>
<evidence type="ECO:0000313" key="1">
    <source>
        <dbReference type="EMBL" id="CUI17665.1"/>
    </source>
</evidence>
<sequence>MDNVFQAIKETTYEEAHHHYPIPYFLEEIVDLFGKVHLYYRAIKNHRLFKQAEAEGRGHPAVYGAALHLASDYTRLGSYAIKVALVAKCAEDLLHQYQQLHSSYRQLNDFLFQRFPIYHPIQVRPDSQKTPYLSPSFRLFIDIEVMGFLQRLLKVFSCALQVLKEAFQMSMCLRDTYLLANGDPQAKFDACTELIGDWERYLNQLGDNQAWLREEIAKRRKLADRILTKLEARYPTTVILSRLQDAAQQTAQVAIDNWAPIQQAIFRTVDTILPNGKIAEPRINFGQGLQFIPALPPARYPPWAGQAIHLPSTPSADMPEGPILRIMGQFTNFMKRAEEWLDAHTQ</sequence>
<dbReference type="RefSeq" id="WP_059061888.1">
    <property type="nucleotide sequence ID" value="NZ_LN879502.1"/>
</dbReference>
<dbReference type="Proteomes" id="UP000069902">
    <property type="component" value="Chromosome cPNK"/>
</dbReference>
<dbReference type="KEGG" id="pnl:PNK_2061"/>
<dbReference type="EMBL" id="LN879502">
    <property type="protein sequence ID" value="CUI17665.1"/>
    <property type="molecule type" value="Genomic_DNA"/>
</dbReference>
<reference evidence="2" key="1">
    <citation type="submission" date="2015-09" db="EMBL/GenBank/DDBJ databases">
        <authorList>
            <person name="Bertelli C."/>
        </authorList>
    </citation>
    <scope>NUCLEOTIDE SEQUENCE [LARGE SCALE GENOMIC DNA]</scope>
    <source>
        <strain evidence="2">KNic</strain>
    </source>
</reference>
<name>A0A0U5ETY9_9BACT</name>
<protein>
    <submittedName>
        <fullName evidence="1">Uncharacterized protein</fullName>
    </submittedName>
</protein>
<accession>A0A0U5ETY9</accession>
<organism evidence="1 2">
    <name type="scientific">Candidatus Protochlamydia naegleriophila</name>
    <dbReference type="NCBI Taxonomy" id="389348"/>
    <lineage>
        <taxon>Bacteria</taxon>
        <taxon>Pseudomonadati</taxon>
        <taxon>Chlamydiota</taxon>
        <taxon>Chlamydiia</taxon>
        <taxon>Parachlamydiales</taxon>
        <taxon>Parachlamydiaceae</taxon>
        <taxon>Candidatus Protochlamydia</taxon>
    </lineage>
</organism>
<keyword evidence="2" id="KW-1185">Reference proteome</keyword>
<gene>
    <name evidence="1" type="ORF">PNK_2061</name>
</gene>
<dbReference type="InParanoid" id="A0A0U5ETY9"/>